<organism evidence="2">
    <name type="scientific">Lepeophtheirus salmonis</name>
    <name type="common">Salmon louse</name>
    <name type="synonym">Caligus salmonis</name>
    <dbReference type="NCBI Taxonomy" id="72036"/>
    <lineage>
        <taxon>Eukaryota</taxon>
        <taxon>Metazoa</taxon>
        <taxon>Ecdysozoa</taxon>
        <taxon>Arthropoda</taxon>
        <taxon>Crustacea</taxon>
        <taxon>Multicrustacea</taxon>
        <taxon>Hexanauplia</taxon>
        <taxon>Copepoda</taxon>
        <taxon>Siphonostomatoida</taxon>
        <taxon>Caligidae</taxon>
        <taxon>Lepeophtheirus</taxon>
    </lineage>
</organism>
<feature type="signal peptide" evidence="1">
    <location>
        <begin position="1"/>
        <end position="28"/>
    </location>
</feature>
<reference evidence="2" key="1">
    <citation type="submission" date="2014-05" db="EMBL/GenBank/DDBJ databases">
        <authorList>
            <person name="Chronopoulou M."/>
        </authorList>
    </citation>
    <scope>NUCLEOTIDE SEQUENCE</scope>
    <source>
        <tissue evidence="2">Whole organism</tissue>
    </source>
</reference>
<accession>A0A0K2UNZ2</accession>
<dbReference type="EMBL" id="HACA01022251">
    <property type="protein sequence ID" value="CDW39612.1"/>
    <property type="molecule type" value="Transcribed_RNA"/>
</dbReference>
<evidence type="ECO:0000256" key="1">
    <source>
        <dbReference type="SAM" id="SignalP"/>
    </source>
</evidence>
<dbReference type="AlphaFoldDB" id="A0A0K2UNZ2"/>
<protein>
    <submittedName>
        <fullName evidence="2">Uncharacterized protein</fullName>
    </submittedName>
</protein>
<sequence>GKHTVTMKLLNCIVLIQIIFLVVEFCSAQNVSSFEGTWSENEGSRVNFQEVMTELGISEDVIKVYIQGILATLNIFYTPTAFTYAITGNDPRSKTFGFLIRKNQEQLEPVDIFGKTYWSLSNYTNKTLQMFIYKEEDIEASFITMKMDITEMGFLKFSVQAPNFSQKAFTLFHKL</sequence>
<name>A0A0K2UNZ2_LEPSM</name>
<evidence type="ECO:0000313" key="2">
    <source>
        <dbReference type="EMBL" id="CDW39612.1"/>
    </source>
</evidence>
<keyword evidence="1" id="KW-0732">Signal</keyword>
<feature type="chain" id="PRO_5005488920" evidence="1">
    <location>
        <begin position="29"/>
        <end position="175"/>
    </location>
</feature>
<feature type="non-terminal residue" evidence="2">
    <location>
        <position position="1"/>
    </location>
</feature>
<proteinExistence type="predicted"/>